<name>A0A8X6FN97_TRICU</name>
<protein>
    <submittedName>
        <fullName evidence="2">Uncharacterized protein</fullName>
    </submittedName>
</protein>
<sequence>MRHRSIAKVRGTSPEVTQRQMSHLPIPLCQESDALAESLRIRISTSPMRLVHNDCRINLIAFEKVIRNSKRPQYCGF</sequence>
<keyword evidence="3" id="KW-1185">Reference proteome</keyword>
<accession>A0A8X6FN97</accession>
<organism evidence="2 3">
    <name type="scientific">Trichonephila clavata</name>
    <name type="common">Joro spider</name>
    <name type="synonym">Nephila clavata</name>
    <dbReference type="NCBI Taxonomy" id="2740835"/>
    <lineage>
        <taxon>Eukaryota</taxon>
        <taxon>Metazoa</taxon>
        <taxon>Ecdysozoa</taxon>
        <taxon>Arthropoda</taxon>
        <taxon>Chelicerata</taxon>
        <taxon>Arachnida</taxon>
        <taxon>Araneae</taxon>
        <taxon>Araneomorphae</taxon>
        <taxon>Entelegynae</taxon>
        <taxon>Araneoidea</taxon>
        <taxon>Nephilidae</taxon>
        <taxon>Trichonephila</taxon>
    </lineage>
</organism>
<feature type="region of interest" description="Disordered" evidence="1">
    <location>
        <begin position="1"/>
        <end position="21"/>
    </location>
</feature>
<gene>
    <name evidence="2" type="ORF">TNCT_176481</name>
</gene>
<proteinExistence type="predicted"/>
<evidence type="ECO:0000313" key="2">
    <source>
        <dbReference type="EMBL" id="GFQ84372.1"/>
    </source>
</evidence>
<dbReference type="Proteomes" id="UP000887116">
    <property type="component" value="Unassembled WGS sequence"/>
</dbReference>
<evidence type="ECO:0000256" key="1">
    <source>
        <dbReference type="SAM" id="MobiDB-lite"/>
    </source>
</evidence>
<reference evidence="2" key="1">
    <citation type="submission" date="2020-07" db="EMBL/GenBank/DDBJ databases">
        <title>Multicomponent nature underlies the extraordinary mechanical properties of spider dragline silk.</title>
        <authorList>
            <person name="Kono N."/>
            <person name="Nakamura H."/>
            <person name="Mori M."/>
            <person name="Yoshida Y."/>
            <person name="Ohtoshi R."/>
            <person name="Malay A.D."/>
            <person name="Moran D.A.P."/>
            <person name="Tomita M."/>
            <person name="Numata K."/>
            <person name="Arakawa K."/>
        </authorList>
    </citation>
    <scope>NUCLEOTIDE SEQUENCE</scope>
</reference>
<dbReference type="EMBL" id="BMAO01032756">
    <property type="protein sequence ID" value="GFQ84372.1"/>
    <property type="molecule type" value="Genomic_DNA"/>
</dbReference>
<dbReference type="AlphaFoldDB" id="A0A8X6FN97"/>
<evidence type="ECO:0000313" key="3">
    <source>
        <dbReference type="Proteomes" id="UP000887116"/>
    </source>
</evidence>
<comment type="caution">
    <text evidence="2">The sequence shown here is derived from an EMBL/GenBank/DDBJ whole genome shotgun (WGS) entry which is preliminary data.</text>
</comment>